<dbReference type="EMBL" id="KV429103">
    <property type="protein sequence ID" value="KZT65568.1"/>
    <property type="molecule type" value="Genomic_DNA"/>
</dbReference>
<keyword evidence="2" id="KW-1185">Reference proteome</keyword>
<dbReference type="AlphaFoldDB" id="A0A165MEC5"/>
<proteinExistence type="predicted"/>
<protein>
    <submittedName>
        <fullName evidence="1">Uncharacterized protein</fullName>
    </submittedName>
</protein>
<accession>A0A165MEC5</accession>
<evidence type="ECO:0000313" key="1">
    <source>
        <dbReference type="EMBL" id="KZT65568.1"/>
    </source>
</evidence>
<organism evidence="1 2">
    <name type="scientific">Daedalea quercina L-15889</name>
    <dbReference type="NCBI Taxonomy" id="1314783"/>
    <lineage>
        <taxon>Eukaryota</taxon>
        <taxon>Fungi</taxon>
        <taxon>Dikarya</taxon>
        <taxon>Basidiomycota</taxon>
        <taxon>Agaricomycotina</taxon>
        <taxon>Agaricomycetes</taxon>
        <taxon>Polyporales</taxon>
        <taxon>Fomitopsis</taxon>
    </lineage>
</organism>
<evidence type="ECO:0000313" key="2">
    <source>
        <dbReference type="Proteomes" id="UP000076727"/>
    </source>
</evidence>
<gene>
    <name evidence="1" type="ORF">DAEQUDRAFT_768742</name>
</gene>
<dbReference type="Proteomes" id="UP000076727">
    <property type="component" value="Unassembled WGS sequence"/>
</dbReference>
<sequence length="59" mass="6912">MESLLPVLVEMIEEGEGKVQKDAQQEVWAQRWEQQQGKQGADVTEIRKTLDQKIKRINF</sequence>
<reference evidence="1 2" key="1">
    <citation type="journal article" date="2016" name="Mol. Biol. Evol.">
        <title>Comparative Genomics of Early-Diverging Mushroom-Forming Fungi Provides Insights into the Origins of Lignocellulose Decay Capabilities.</title>
        <authorList>
            <person name="Nagy L.G."/>
            <person name="Riley R."/>
            <person name="Tritt A."/>
            <person name="Adam C."/>
            <person name="Daum C."/>
            <person name="Floudas D."/>
            <person name="Sun H."/>
            <person name="Yadav J.S."/>
            <person name="Pangilinan J."/>
            <person name="Larsson K.H."/>
            <person name="Matsuura K."/>
            <person name="Barry K."/>
            <person name="Labutti K."/>
            <person name="Kuo R."/>
            <person name="Ohm R.A."/>
            <person name="Bhattacharya S.S."/>
            <person name="Shirouzu T."/>
            <person name="Yoshinaga Y."/>
            <person name="Martin F.M."/>
            <person name="Grigoriev I.V."/>
            <person name="Hibbett D.S."/>
        </authorList>
    </citation>
    <scope>NUCLEOTIDE SEQUENCE [LARGE SCALE GENOMIC DNA]</scope>
    <source>
        <strain evidence="1 2">L-15889</strain>
    </source>
</reference>
<name>A0A165MEC5_9APHY</name>